<sequence length="306" mass="35016">MPSDICFNCGKLSKFLVTYPELENSVKANHVSTSPSNIGSTNFKKGWTRNRRERKLEHRANRLPVAEDIQIHYDVWRDLAEEESAPLDDDLNLHYLGHDLMEELDMGDDLNLHYLGHNLMEELDMAADHQFMTDIDEDARAENADDEDEAANYADDEDSEYGDADSDFFASKKLVEMARRCITLQWEPSAPVERISRKAQPLYNDLCGWNFADAISCARSGATLVEDNEISPLTSPRRFSFDFGCESFTSAPKSSFDDGYELDRQFLDSMDWDRNSNCSSSATVRNQLVECRHMVGGRVYEWDIFL</sequence>
<feature type="compositionally biased region" description="Acidic residues" evidence="1">
    <location>
        <begin position="144"/>
        <end position="163"/>
    </location>
</feature>
<evidence type="ECO:0000313" key="3">
    <source>
        <dbReference type="Proteomes" id="UP001166286"/>
    </source>
</evidence>
<comment type="caution">
    <text evidence="2">The sequence shown here is derived from an EMBL/GenBank/DDBJ whole genome shotgun (WGS) entry which is preliminary data.</text>
</comment>
<accession>A0AA39UZI7</accession>
<feature type="region of interest" description="Disordered" evidence="1">
    <location>
        <begin position="140"/>
        <end position="163"/>
    </location>
</feature>
<evidence type="ECO:0000313" key="2">
    <source>
        <dbReference type="EMBL" id="KAK0509787.1"/>
    </source>
</evidence>
<reference evidence="2" key="1">
    <citation type="submission" date="2023-03" db="EMBL/GenBank/DDBJ databases">
        <title>Complete genome of Cladonia borealis.</title>
        <authorList>
            <person name="Park H."/>
        </authorList>
    </citation>
    <scope>NUCLEOTIDE SEQUENCE</scope>
    <source>
        <strain evidence="2">ANT050790</strain>
    </source>
</reference>
<dbReference type="Proteomes" id="UP001166286">
    <property type="component" value="Unassembled WGS sequence"/>
</dbReference>
<protein>
    <submittedName>
        <fullName evidence="2">Uncharacterized protein</fullName>
    </submittedName>
</protein>
<dbReference type="EMBL" id="JAFEKC020000018">
    <property type="protein sequence ID" value="KAK0509787.1"/>
    <property type="molecule type" value="Genomic_DNA"/>
</dbReference>
<gene>
    <name evidence="2" type="ORF">JMJ35_008181</name>
</gene>
<evidence type="ECO:0000256" key="1">
    <source>
        <dbReference type="SAM" id="MobiDB-lite"/>
    </source>
</evidence>
<proteinExistence type="predicted"/>
<keyword evidence="3" id="KW-1185">Reference proteome</keyword>
<dbReference type="AlphaFoldDB" id="A0AA39UZI7"/>
<name>A0AA39UZI7_9LECA</name>
<organism evidence="2 3">
    <name type="scientific">Cladonia borealis</name>
    <dbReference type="NCBI Taxonomy" id="184061"/>
    <lineage>
        <taxon>Eukaryota</taxon>
        <taxon>Fungi</taxon>
        <taxon>Dikarya</taxon>
        <taxon>Ascomycota</taxon>
        <taxon>Pezizomycotina</taxon>
        <taxon>Lecanoromycetes</taxon>
        <taxon>OSLEUM clade</taxon>
        <taxon>Lecanoromycetidae</taxon>
        <taxon>Lecanorales</taxon>
        <taxon>Lecanorineae</taxon>
        <taxon>Cladoniaceae</taxon>
        <taxon>Cladonia</taxon>
    </lineage>
</organism>